<comment type="caution">
    <text evidence="8">The sequence shown here is derived from an EMBL/GenBank/DDBJ whole genome shotgun (WGS) entry which is preliminary data.</text>
</comment>
<feature type="domain" description="Phage integrase central" evidence="7">
    <location>
        <begin position="126"/>
        <end position="220"/>
    </location>
</feature>
<comment type="similarity">
    <text evidence="1">Belongs to the 'phage' integrase family.</text>
</comment>
<gene>
    <name evidence="8" type="ORF">CWI75_08185</name>
</gene>
<keyword evidence="2" id="KW-0229">DNA integration</keyword>
<dbReference type="InterPro" id="IPR025166">
    <property type="entry name" value="Integrase_DNA_bind_dom"/>
</dbReference>
<sequence length="458" mass="50728">MPKEAKRLSDRRVAALKTPGFYPVGGDKSKGLALSVAPKRGKGAEGMARSWVLRVATGETRLSKSGKPFAVRRDFGLGSYPEVGLAEARERAAELRVQLRNGVDPVEKRKSERAAMRAESAKLRTFEAVARECHKVRQSEFRNEKYAAQWLTTLETYAFPKLGKLSVGDIETGHLVDVLRDIWTTKHETANNVRQRIGKVLDYATACGLRTAPNPADMRGGLRELLPKSGAVRKKAGGRRHHARIAVDAMPRFWADLTAKRTSSAKALQFTILTAARSGEVRGARWEEIDFNARVWRLSADRMKADRLHLVPLSDAAIELLGTMKTKTGKETRTGLIFTNYHGAALSDMALSKMIKDMHAVAVKGGTPGYVDPDQGRIATPHGTARSSFKDWARRSTSRVLADGNRSSFPDEVSELALAHVNSDETRSAYARDELLEDRRELMQTWADYLQVGKPIPN</sequence>
<dbReference type="InterPro" id="IPR038488">
    <property type="entry name" value="Integrase_DNA-bd_sf"/>
</dbReference>
<dbReference type="OrthoDB" id="9795573at2"/>
<dbReference type="Gene3D" id="1.10.443.10">
    <property type="entry name" value="Intergrase catalytic core"/>
    <property type="match status" value="1"/>
</dbReference>
<dbReference type="PANTHER" id="PTHR30629:SF2">
    <property type="entry name" value="PROPHAGE INTEGRASE INTS-RELATED"/>
    <property type="match status" value="1"/>
</dbReference>
<keyword evidence="4" id="KW-0233">DNA recombination</keyword>
<dbReference type="GO" id="GO:0015074">
    <property type="term" value="P:DNA integration"/>
    <property type="evidence" value="ECO:0007669"/>
    <property type="project" value="UniProtKB-KW"/>
</dbReference>
<dbReference type="RefSeq" id="WP_101520962.1">
    <property type="nucleotide sequence ID" value="NZ_PKLZ01000003.1"/>
</dbReference>
<dbReference type="Proteomes" id="UP000234845">
    <property type="component" value="Unassembled WGS sequence"/>
</dbReference>
<evidence type="ECO:0000259" key="5">
    <source>
        <dbReference type="Pfam" id="PF00589"/>
    </source>
</evidence>
<proteinExistence type="inferred from homology"/>
<evidence type="ECO:0000256" key="3">
    <source>
        <dbReference type="ARBA" id="ARBA00023125"/>
    </source>
</evidence>
<dbReference type="InterPro" id="IPR053876">
    <property type="entry name" value="Phage_int_M"/>
</dbReference>
<accession>A0A2N5Y4R4</accession>
<feature type="domain" description="Tyr recombinase" evidence="5">
    <location>
        <begin position="260"/>
        <end position="360"/>
    </location>
</feature>
<dbReference type="GO" id="GO:0003677">
    <property type="term" value="F:DNA binding"/>
    <property type="evidence" value="ECO:0007669"/>
    <property type="project" value="UniProtKB-KW"/>
</dbReference>
<dbReference type="Pfam" id="PF00589">
    <property type="entry name" value="Phage_integrase"/>
    <property type="match status" value="1"/>
</dbReference>
<dbReference type="InterPro" id="IPR010998">
    <property type="entry name" value="Integrase_recombinase_N"/>
</dbReference>
<name>A0A2N5Y4R4_9GAMM</name>
<dbReference type="EMBL" id="PKLZ01000003">
    <property type="protein sequence ID" value="PLW83362.1"/>
    <property type="molecule type" value="Genomic_DNA"/>
</dbReference>
<dbReference type="InterPro" id="IPR050808">
    <property type="entry name" value="Phage_Integrase"/>
</dbReference>
<evidence type="ECO:0000313" key="8">
    <source>
        <dbReference type="EMBL" id="PLW83362.1"/>
    </source>
</evidence>
<dbReference type="Pfam" id="PF22022">
    <property type="entry name" value="Phage_int_M"/>
    <property type="match status" value="1"/>
</dbReference>
<dbReference type="CDD" id="cd00801">
    <property type="entry name" value="INT_P4_C"/>
    <property type="match status" value="1"/>
</dbReference>
<dbReference type="AlphaFoldDB" id="A0A2N5Y4R4"/>
<dbReference type="Pfam" id="PF13356">
    <property type="entry name" value="Arm-DNA-bind_3"/>
    <property type="match status" value="1"/>
</dbReference>
<dbReference type="GO" id="GO:0006310">
    <property type="term" value="P:DNA recombination"/>
    <property type="evidence" value="ECO:0007669"/>
    <property type="project" value="UniProtKB-KW"/>
</dbReference>
<dbReference type="InterPro" id="IPR011010">
    <property type="entry name" value="DNA_brk_join_enz"/>
</dbReference>
<evidence type="ECO:0000313" key="9">
    <source>
        <dbReference type="Proteomes" id="UP000234845"/>
    </source>
</evidence>
<evidence type="ECO:0000256" key="4">
    <source>
        <dbReference type="ARBA" id="ARBA00023172"/>
    </source>
</evidence>
<evidence type="ECO:0000259" key="6">
    <source>
        <dbReference type="Pfam" id="PF13356"/>
    </source>
</evidence>
<protein>
    <submittedName>
        <fullName evidence="8">Integrase</fullName>
    </submittedName>
</protein>
<keyword evidence="3" id="KW-0238">DNA-binding</keyword>
<evidence type="ECO:0000256" key="1">
    <source>
        <dbReference type="ARBA" id="ARBA00008857"/>
    </source>
</evidence>
<dbReference type="PANTHER" id="PTHR30629">
    <property type="entry name" value="PROPHAGE INTEGRASE"/>
    <property type="match status" value="1"/>
</dbReference>
<dbReference type="Gene3D" id="3.30.160.390">
    <property type="entry name" value="Integrase, DNA-binding domain"/>
    <property type="match status" value="1"/>
</dbReference>
<dbReference type="SUPFAM" id="SSF56349">
    <property type="entry name" value="DNA breaking-rejoining enzymes"/>
    <property type="match status" value="1"/>
</dbReference>
<dbReference type="Gene3D" id="1.10.150.130">
    <property type="match status" value="1"/>
</dbReference>
<evidence type="ECO:0000259" key="7">
    <source>
        <dbReference type="Pfam" id="PF22022"/>
    </source>
</evidence>
<evidence type="ECO:0000256" key="2">
    <source>
        <dbReference type="ARBA" id="ARBA00022908"/>
    </source>
</evidence>
<organism evidence="8 9">
    <name type="scientific">Kineobactrum sediminis</name>
    <dbReference type="NCBI Taxonomy" id="1905677"/>
    <lineage>
        <taxon>Bacteria</taxon>
        <taxon>Pseudomonadati</taxon>
        <taxon>Pseudomonadota</taxon>
        <taxon>Gammaproteobacteria</taxon>
        <taxon>Cellvibrionales</taxon>
        <taxon>Halieaceae</taxon>
        <taxon>Kineobactrum</taxon>
    </lineage>
</organism>
<feature type="domain" description="Integrase DNA-binding" evidence="6">
    <location>
        <begin position="8"/>
        <end position="111"/>
    </location>
</feature>
<keyword evidence="9" id="KW-1185">Reference proteome</keyword>
<dbReference type="InterPro" id="IPR013762">
    <property type="entry name" value="Integrase-like_cat_sf"/>
</dbReference>
<dbReference type="InterPro" id="IPR002104">
    <property type="entry name" value="Integrase_catalytic"/>
</dbReference>
<reference evidence="9" key="1">
    <citation type="submission" date="2017-11" db="EMBL/GenBank/DDBJ databases">
        <title>The draft genome sequence of Chromatocurvus sp. F02.</title>
        <authorList>
            <person name="Du Z.-J."/>
            <person name="Chang Y.-Q."/>
        </authorList>
    </citation>
    <scope>NUCLEOTIDE SEQUENCE [LARGE SCALE GENOMIC DNA]</scope>
    <source>
        <strain evidence="9">F02</strain>
    </source>
</reference>